<evidence type="ECO:0000256" key="1">
    <source>
        <dbReference type="ARBA" id="ARBA00001936"/>
    </source>
</evidence>
<dbReference type="PANTHER" id="PTHR12271">
    <property type="entry name" value="POLY A POLYMERASE CID PAP -RELATED"/>
    <property type="match status" value="1"/>
</dbReference>
<reference evidence="10" key="1">
    <citation type="journal article" date="2016" name="Genome Biol. Evol.">
        <title>Conserved non-coding elements in the most distant genera of cephalochordates: the Goldilocks principle.</title>
        <authorList>
            <person name="Yue J.X."/>
            <person name="Kozmikova I."/>
            <person name="Ono H."/>
            <person name="Nossa C.W."/>
            <person name="Kozmik Z."/>
            <person name="Putnam N.H."/>
            <person name="Yu J.K."/>
            <person name="Holland L.Z."/>
        </authorList>
    </citation>
    <scope>NUCLEOTIDE SEQUENCE</scope>
</reference>
<evidence type="ECO:0000259" key="8">
    <source>
        <dbReference type="PROSITE" id="PS50158"/>
    </source>
</evidence>
<feature type="compositionally biased region" description="Polar residues" evidence="7">
    <location>
        <begin position="1476"/>
        <end position="1490"/>
    </location>
</feature>
<feature type="region of interest" description="Disordered" evidence="7">
    <location>
        <begin position="859"/>
        <end position="888"/>
    </location>
</feature>
<sequence length="1627" mass="183200">MASPIEVDDPSIVSARPRTRPQINPGATEKLQQDLKRLVQTEQPKFNGPTNRDKKQGDRPDSWRVGGRKSWKKHQHKLARGERLDKEGRLDFTSDETGSPQFKDLRDRSGRDRLQSAGGTRQVQSTEGKLSITVDNTATPPGGQYTILQRGRNNQRSGKPSTPGTGDTDGTLSFQRPFTQQEADQSERKKAKKGQAKNKKKRDAGDKQGNKEERTGKDGDPASDDIIPESTSPELIKLEAQLELDYIFRLKKRSAAFPSAKYFCRLCQYHCDTPAVCQRHIKESKSHRVRIQGKRANEELRKIPAPSVGQVSALTVLLERVEKEQGLQETDRTGRHQLADRVQTSIQKTLPDCKIQLYGSSLSGFALKSSNVNLDVSVPKEANPSEILAKVEQILAQEESFAEVESNFSAKIPCISFKDRKSGLQCILSTGNDAAISTCKLLATYARIDRRVRTLGLAFRYWARVCHLDCQSEGSMPPHAYIIMTVYFLQNHQPPLLPVLHEAIPDSIHHTTVIEQEGKVLIPRVEKNSEPVDVTSYRQTRGELGALWLELLRYYSVEVELEDVVISIRKTSAITRVEKKWPHRRMAVEDPFSTKRNTAKSLNSPAVFDFLTDRLKQAYMYFGVRKPSSGASQENRGKVGNRRTEKQDKTQTLARPAVSRVYSESESEAEKSGQNFSYDLDHPGDSDDGDDGEDEEELEEEEESSNEETISSYMDTSLSDTNSTRPRESVSDLDLLVESVVENCLYSTAESCVESTSELDVTTEDEVTDGAGGYRSDESGTKPSKNTDEPLGKTVEGNTNLGQNMSASCQKVSVNNSLHPNQSLSSCHANMMTHWTIDEAAAFLVKSAIKSALMSFVNPDKPDQSAEEGDKKGNSLQSRKEDENNTVSTETCQFEFTSQALTGGKRPVVTCSLCKKDGHLKDDCPDELKKELKPLPELTPPHQDLLDRVCMYVYETSHPPRTEYSYRDMILKDLESFIRQEFPGSHLCLFGSSMNGFGFKGSDLDICMTLEGHETSDDLDCIDIIERLAKLLKKHIDLYNILPITTAKVPIVKFVHRPSKLEGDISLYNILAQYNTRMLNMYAAMDERVRILGYTVKRFAKICEIGDASRGSLSSYAYILMLLYFLQQRKPAVIPVLQELHDGQPKPEKMVDGWNAWFYDDLQSLPQKWPHLGENKETVGALWIGLLRFYTEEFNFREHVICIRQSAILTRFEKMWTSKCIAIEDPFDLNHNLGAGVSRKMNNFIIGAFIKGRESFGMTMRSDLLHQYMPYVVEYLFDAEVLTDGAQPPTDRCCRICGKIGHFMKDCPKRRTGKKEKKREGDQGGDQQRLPQRNNGSSRNNRTPGGRGTPQSAKEHAPDHLLYPVLYQPMVGPDVRLLQGYYDRRNMMDHDPRSPPRGPYQPTPNQGQYRGSPHRQGGREDPPARPMYQTPPQPVPFGRQGGGYYSRQRQNSREQEQYGRSPEGRMPLYARAHESPQFTSSPKTTSQPSHNPRGGTNYFPIPTMQYTNQQLTHHPRSANQQPTPSPPANQQFVAHTSSPNQQLGVSPRSNQQLPMHHLANQVSPQVVQAQNRQLPQPRQNWGEVPQQVVMTTQGLVFLSPSPPHTYSAPFHISSSPPYQPHGAQPPR</sequence>
<dbReference type="SUPFAM" id="SSF57756">
    <property type="entry name" value="Retrovirus zinc finger-like domains"/>
    <property type="match status" value="1"/>
</dbReference>
<evidence type="ECO:0000313" key="9">
    <source>
        <dbReference type="Proteomes" id="UP000001554"/>
    </source>
</evidence>
<dbReference type="GO" id="GO:0008270">
    <property type="term" value="F:zinc ion binding"/>
    <property type="evidence" value="ECO:0007669"/>
    <property type="project" value="UniProtKB-KW"/>
</dbReference>
<feature type="compositionally biased region" description="Basic and acidic residues" evidence="7">
    <location>
        <begin position="775"/>
        <end position="791"/>
    </location>
</feature>
<dbReference type="Pfam" id="PF19088">
    <property type="entry name" value="TUTase"/>
    <property type="match status" value="1"/>
</dbReference>
<keyword evidence="9" id="KW-1185">Reference proteome</keyword>
<gene>
    <name evidence="10" type="primary">LOC118431929</name>
</gene>
<dbReference type="Pfam" id="PF22600">
    <property type="entry name" value="MTPAP-like_central"/>
    <property type="match status" value="1"/>
</dbReference>
<dbReference type="FunFam" id="3.30.460.10:FF:000005">
    <property type="entry name" value="terminal uridylyltransferase 4 isoform X1"/>
    <property type="match status" value="1"/>
</dbReference>
<feature type="domain" description="CCHC-type" evidence="8">
    <location>
        <begin position="911"/>
        <end position="926"/>
    </location>
</feature>
<evidence type="ECO:0000256" key="3">
    <source>
        <dbReference type="ARBA" id="ARBA00022679"/>
    </source>
</evidence>
<feature type="region of interest" description="Disordered" evidence="7">
    <location>
        <begin position="1386"/>
        <end position="1462"/>
    </location>
</feature>
<dbReference type="Gene3D" id="1.10.1410.10">
    <property type="match status" value="2"/>
</dbReference>
<keyword evidence="4" id="KW-0479">Metal-binding</keyword>
<dbReference type="Pfam" id="PF00098">
    <property type="entry name" value="zf-CCHC"/>
    <property type="match status" value="1"/>
</dbReference>
<dbReference type="SMART" id="SM00343">
    <property type="entry name" value="ZnF_C2HC"/>
    <property type="match status" value="2"/>
</dbReference>
<feature type="compositionally biased region" description="Basic and acidic residues" evidence="7">
    <location>
        <begin position="860"/>
        <end position="883"/>
    </location>
</feature>
<feature type="region of interest" description="Disordered" evidence="7">
    <location>
        <begin position="1474"/>
        <end position="1550"/>
    </location>
</feature>
<feature type="compositionally biased region" description="Basic residues" evidence="7">
    <location>
        <begin position="66"/>
        <end position="78"/>
    </location>
</feature>
<feature type="region of interest" description="Disordered" evidence="7">
    <location>
        <begin position="627"/>
        <end position="730"/>
    </location>
</feature>
<dbReference type="FunFam" id="1.10.1410.10:FF:000002">
    <property type="entry name" value="terminal uridylyltransferase 4 isoform X1"/>
    <property type="match status" value="1"/>
</dbReference>
<dbReference type="InterPro" id="IPR043519">
    <property type="entry name" value="NT_sf"/>
</dbReference>
<comment type="cofactor">
    <cofactor evidence="2">
        <name>Mg(2+)</name>
        <dbReference type="ChEBI" id="CHEBI:18420"/>
    </cofactor>
</comment>
<feature type="compositionally biased region" description="Basic and acidic residues" evidence="7">
    <location>
        <begin position="103"/>
        <end position="114"/>
    </location>
</feature>
<feature type="compositionally biased region" description="Polar residues" evidence="7">
    <location>
        <begin position="117"/>
        <end position="139"/>
    </location>
</feature>
<dbReference type="RefSeq" id="XP_035699267.1">
    <property type="nucleotide sequence ID" value="XM_035843374.1"/>
</dbReference>
<evidence type="ECO:0000256" key="6">
    <source>
        <dbReference type="PROSITE-ProRule" id="PRU00047"/>
    </source>
</evidence>
<evidence type="ECO:0000256" key="4">
    <source>
        <dbReference type="ARBA" id="ARBA00022723"/>
    </source>
</evidence>
<dbReference type="OMA" id="EIKCIME"/>
<evidence type="ECO:0000256" key="2">
    <source>
        <dbReference type="ARBA" id="ARBA00001946"/>
    </source>
</evidence>
<dbReference type="SUPFAM" id="SSF81301">
    <property type="entry name" value="Nucleotidyltransferase"/>
    <property type="match status" value="2"/>
</dbReference>
<feature type="compositionally biased region" description="Polar residues" evidence="7">
    <location>
        <begin position="40"/>
        <end position="50"/>
    </location>
</feature>
<feature type="region of interest" description="Disordered" evidence="7">
    <location>
        <begin position="1307"/>
        <end position="1355"/>
    </location>
</feature>
<feature type="region of interest" description="Disordered" evidence="7">
    <location>
        <begin position="1602"/>
        <end position="1627"/>
    </location>
</feature>
<reference evidence="9" key="2">
    <citation type="journal article" date="2020" name="Nat. Ecol. Evol.">
        <title>Deeply conserved synteny resolves early events in vertebrate evolution.</title>
        <authorList>
            <person name="Simakov O."/>
            <person name="Marletaz F."/>
            <person name="Yue J.X."/>
            <person name="O'Connell B."/>
            <person name="Jenkins J."/>
            <person name="Brandt A."/>
            <person name="Calef R."/>
            <person name="Tung C.H."/>
            <person name="Huang T.K."/>
            <person name="Schmutz J."/>
            <person name="Satoh N."/>
            <person name="Yu J.K."/>
            <person name="Putnam N.H."/>
            <person name="Green R.E."/>
            <person name="Rokhsar D.S."/>
        </authorList>
    </citation>
    <scope>NUCLEOTIDE SEQUENCE [LARGE SCALE GENOMIC DNA]</scope>
    <source>
        <strain evidence="9">S238N-H82</strain>
    </source>
</reference>
<dbReference type="GeneID" id="118431929"/>
<feature type="compositionally biased region" description="Pro residues" evidence="7">
    <location>
        <begin position="1617"/>
        <end position="1627"/>
    </location>
</feature>
<feature type="compositionally biased region" description="Polar residues" evidence="7">
    <location>
        <begin position="709"/>
        <end position="724"/>
    </location>
</feature>
<dbReference type="PROSITE" id="PS50158">
    <property type="entry name" value="ZF_CCHC"/>
    <property type="match status" value="2"/>
</dbReference>
<keyword evidence="3" id="KW-0808">Transferase</keyword>
<accession>A0A9J7MDI2</accession>
<feature type="compositionally biased region" description="Polar residues" evidence="7">
    <location>
        <begin position="1325"/>
        <end position="1343"/>
    </location>
</feature>
<dbReference type="Pfam" id="PF03828">
    <property type="entry name" value="PAP_assoc"/>
    <property type="match status" value="2"/>
</dbReference>
<feature type="compositionally biased region" description="Basic and acidic residues" evidence="7">
    <location>
        <begin position="79"/>
        <end position="92"/>
    </location>
</feature>
<evidence type="ECO:0000313" key="10">
    <source>
        <dbReference type="RefSeq" id="XP_035699267.1"/>
    </source>
</evidence>
<evidence type="ECO:0000256" key="5">
    <source>
        <dbReference type="ARBA" id="ARBA00022842"/>
    </source>
</evidence>
<dbReference type="InterPro" id="IPR002058">
    <property type="entry name" value="PAP_assoc"/>
</dbReference>
<feature type="compositionally biased region" description="Low complexity" evidence="7">
    <location>
        <begin position="157"/>
        <end position="171"/>
    </location>
</feature>
<feature type="compositionally biased region" description="Acidic residues" evidence="7">
    <location>
        <begin position="686"/>
        <end position="706"/>
    </location>
</feature>
<reference evidence="10" key="3">
    <citation type="submission" date="2025-08" db="UniProtKB">
        <authorList>
            <consortium name="RefSeq"/>
        </authorList>
    </citation>
    <scope>IDENTIFICATION</scope>
</reference>
<feature type="compositionally biased region" description="Basic and acidic residues" evidence="7">
    <location>
        <begin position="203"/>
        <end position="220"/>
    </location>
</feature>
<dbReference type="Gene3D" id="4.10.60.10">
    <property type="entry name" value="Zinc finger, CCHC-type"/>
    <property type="match status" value="1"/>
</dbReference>
<name>A0A9J7MDI2_BRAFL</name>
<dbReference type="InterPro" id="IPR001878">
    <property type="entry name" value="Znf_CCHC"/>
</dbReference>
<feature type="compositionally biased region" description="Basic and acidic residues" evidence="7">
    <location>
        <begin position="51"/>
        <end position="62"/>
    </location>
</feature>
<dbReference type="InterPro" id="IPR036875">
    <property type="entry name" value="Znf_CCHC_sf"/>
</dbReference>
<dbReference type="GO" id="GO:0031123">
    <property type="term" value="P:RNA 3'-end processing"/>
    <property type="evidence" value="ECO:0000318"/>
    <property type="project" value="GO_Central"/>
</dbReference>
<organism evidence="9 10">
    <name type="scientific">Branchiostoma floridae</name>
    <name type="common">Florida lancelet</name>
    <name type="synonym">Amphioxus</name>
    <dbReference type="NCBI Taxonomy" id="7739"/>
    <lineage>
        <taxon>Eukaryota</taxon>
        <taxon>Metazoa</taxon>
        <taxon>Chordata</taxon>
        <taxon>Cephalochordata</taxon>
        <taxon>Leptocardii</taxon>
        <taxon>Amphioxiformes</taxon>
        <taxon>Branchiostomatidae</taxon>
        <taxon>Branchiostoma</taxon>
    </lineage>
</organism>
<dbReference type="GO" id="GO:0003676">
    <property type="term" value="F:nucleic acid binding"/>
    <property type="evidence" value="ECO:0007669"/>
    <property type="project" value="InterPro"/>
</dbReference>
<dbReference type="PANTHER" id="PTHR12271:SF66">
    <property type="entry name" value="TERMINAL URIDYLYLTRANSFERASE TAILOR"/>
    <property type="match status" value="1"/>
</dbReference>
<dbReference type="Proteomes" id="UP000001554">
    <property type="component" value="Chromosome 15"/>
</dbReference>
<feature type="compositionally biased region" description="Polar residues" evidence="7">
    <location>
        <begin position="172"/>
        <end position="183"/>
    </location>
</feature>
<dbReference type="InterPro" id="IPR045100">
    <property type="entry name" value="TUT4/7_NTP_transf"/>
</dbReference>
<feature type="region of interest" description="Disordered" evidence="7">
    <location>
        <begin position="752"/>
        <end position="803"/>
    </location>
</feature>
<dbReference type="CDD" id="cd05402">
    <property type="entry name" value="NT_PAP_TUTase"/>
    <property type="match status" value="2"/>
</dbReference>
<dbReference type="Gene3D" id="3.30.460.10">
    <property type="entry name" value="Beta Polymerase, domain 2"/>
    <property type="match status" value="2"/>
</dbReference>
<keyword evidence="5" id="KW-0460">Magnesium</keyword>
<proteinExistence type="predicted"/>
<keyword evidence="6" id="KW-0863">Zinc-finger</keyword>
<protein>
    <submittedName>
        <fullName evidence="10">Terminal uridylyltransferase 7-like</fullName>
    </submittedName>
</protein>
<feature type="region of interest" description="Disordered" evidence="7">
    <location>
        <begin position="1"/>
        <end position="232"/>
    </location>
</feature>
<comment type="cofactor">
    <cofactor evidence="1">
        <name>Mn(2+)</name>
        <dbReference type="ChEBI" id="CHEBI:29035"/>
    </cofactor>
</comment>
<feature type="compositionally biased region" description="Polar residues" evidence="7">
    <location>
        <begin position="1504"/>
        <end position="1550"/>
    </location>
</feature>
<dbReference type="SUPFAM" id="SSF81631">
    <property type="entry name" value="PAP/OAS1 substrate-binding domain"/>
    <property type="match status" value="2"/>
</dbReference>
<dbReference type="KEGG" id="bfo:118431929"/>
<evidence type="ECO:0000256" key="7">
    <source>
        <dbReference type="SAM" id="MobiDB-lite"/>
    </source>
</evidence>
<feature type="domain" description="CCHC-type" evidence="8">
    <location>
        <begin position="1294"/>
        <end position="1309"/>
    </location>
</feature>
<dbReference type="InterPro" id="IPR054708">
    <property type="entry name" value="MTPAP-like_central"/>
</dbReference>
<dbReference type="OrthoDB" id="407432at2759"/>
<keyword evidence="6" id="KW-0862">Zinc</keyword>
<feature type="compositionally biased region" description="Basic residues" evidence="7">
    <location>
        <begin position="189"/>
        <end position="202"/>
    </location>
</feature>
<dbReference type="GO" id="GO:0050265">
    <property type="term" value="F:RNA uridylyltransferase activity"/>
    <property type="evidence" value="ECO:0000318"/>
    <property type="project" value="GO_Central"/>
</dbReference>